<proteinExistence type="predicted"/>
<accession>X1EDJ9</accession>
<evidence type="ECO:0000313" key="2">
    <source>
        <dbReference type="EMBL" id="GAH31371.1"/>
    </source>
</evidence>
<reference evidence="2" key="1">
    <citation type="journal article" date="2014" name="Front. Microbiol.">
        <title>High frequency of phylogenetically diverse reductive dehalogenase-homologous genes in deep subseafloor sedimentary metagenomes.</title>
        <authorList>
            <person name="Kawai M."/>
            <person name="Futagami T."/>
            <person name="Toyoda A."/>
            <person name="Takaki Y."/>
            <person name="Nishi S."/>
            <person name="Hori S."/>
            <person name="Arai W."/>
            <person name="Tsubouchi T."/>
            <person name="Morono Y."/>
            <person name="Uchiyama I."/>
            <person name="Ito T."/>
            <person name="Fujiyama A."/>
            <person name="Inagaki F."/>
            <person name="Takami H."/>
        </authorList>
    </citation>
    <scope>NUCLEOTIDE SEQUENCE</scope>
    <source>
        <strain evidence="2">Expedition CK06-06</strain>
    </source>
</reference>
<feature type="non-terminal residue" evidence="2">
    <location>
        <position position="1"/>
    </location>
</feature>
<evidence type="ECO:0000256" key="1">
    <source>
        <dbReference type="SAM" id="MobiDB-lite"/>
    </source>
</evidence>
<gene>
    <name evidence="2" type="ORF">S03H2_25073</name>
</gene>
<comment type="caution">
    <text evidence="2">The sequence shown here is derived from an EMBL/GenBank/DDBJ whole genome shotgun (WGS) entry which is preliminary data.</text>
</comment>
<sequence length="126" mass="13874">GKVKGNSRAASDAVNNTLRDSGISFDEFLNQRQEEVGQTFGAAKRSELRTEFENSNLGETAQKSDFDPVVQLMIDGVFTTTDITQTERKKLAPQILQAKQQGLITTEDLTGDEEESEEDPLPTLPV</sequence>
<feature type="compositionally biased region" description="Acidic residues" evidence="1">
    <location>
        <begin position="109"/>
        <end position="120"/>
    </location>
</feature>
<feature type="region of interest" description="Disordered" evidence="1">
    <location>
        <begin position="102"/>
        <end position="126"/>
    </location>
</feature>
<dbReference type="AlphaFoldDB" id="X1EDJ9"/>
<name>X1EDJ9_9ZZZZ</name>
<dbReference type="EMBL" id="BARU01014088">
    <property type="protein sequence ID" value="GAH31371.1"/>
    <property type="molecule type" value="Genomic_DNA"/>
</dbReference>
<organism evidence="2">
    <name type="scientific">marine sediment metagenome</name>
    <dbReference type="NCBI Taxonomy" id="412755"/>
    <lineage>
        <taxon>unclassified sequences</taxon>
        <taxon>metagenomes</taxon>
        <taxon>ecological metagenomes</taxon>
    </lineage>
</organism>
<protein>
    <submittedName>
        <fullName evidence="2">Uncharacterized protein</fullName>
    </submittedName>
</protein>